<evidence type="ECO:0000256" key="1">
    <source>
        <dbReference type="SAM" id="MobiDB-lite"/>
    </source>
</evidence>
<evidence type="ECO:0000313" key="3">
    <source>
        <dbReference type="Proteomes" id="UP000233556"/>
    </source>
</evidence>
<dbReference type="EMBL" id="KZ505732">
    <property type="protein sequence ID" value="PKU45998.1"/>
    <property type="molecule type" value="Genomic_DNA"/>
</dbReference>
<dbReference type="AlphaFoldDB" id="A0A2I0UJ15"/>
<proteinExistence type="predicted"/>
<name>A0A2I0UJ15_LIMLA</name>
<keyword evidence="3" id="KW-1185">Reference proteome</keyword>
<organism evidence="2 3">
    <name type="scientific">Limosa lapponica baueri</name>
    <dbReference type="NCBI Taxonomy" id="1758121"/>
    <lineage>
        <taxon>Eukaryota</taxon>
        <taxon>Metazoa</taxon>
        <taxon>Chordata</taxon>
        <taxon>Craniata</taxon>
        <taxon>Vertebrata</taxon>
        <taxon>Euteleostomi</taxon>
        <taxon>Archelosauria</taxon>
        <taxon>Archosauria</taxon>
        <taxon>Dinosauria</taxon>
        <taxon>Saurischia</taxon>
        <taxon>Theropoda</taxon>
        <taxon>Coelurosauria</taxon>
        <taxon>Aves</taxon>
        <taxon>Neognathae</taxon>
        <taxon>Neoaves</taxon>
        <taxon>Charadriiformes</taxon>
        <taxon>Scolopacidae</taxon>
        <taxon>Limosa</taxon>
    </lineage>
</organism>
<feature type="region of interest" description="Disordered" evidence="1">
    <location>
        <begin position="90"/>
        <end position="115"/>
    </location>
</feature>
<reference evidence="3" key="2">
    <citation type="submission" date="2017-12" db="EMBL/GenBank/DDBJ databases">
        <title>Genome sequence of the Bar-tailed Godwit (Limosa lapponica baueri).</title>
        <authorList>
            <person name="Lima N.C.B."/>
            <person name="Parody-Merino A.M."/>
            <person name="Battley P.F."/>
            <person name="Fidler A.E."/>
            <person name="Prosdocimi F."/>
        </authorList>
    </citation>
    <scope>NUCLEOTIDE SEQUENCE [LARGE SCALE GENOMIC DNA]</scope>
</reference>
<evidence type="ECO:0000313" key="2">
    <source>
        <dbReference type="EMBL" id="PKU45998.1"/>
    </source>
</evidence>
<gene>
    <name evidence="2" type="ORF">llap_3699</name>
</gene>
<reference evidence="3" key="1">
    <citation type="submission" date="2017-11" db="EMBL/GenBank/DDBJ databases">
        <authorList>
            <person name="Lima N.C."/>
            <person name="Parody-Merino A.M."/>
            <person name="Battley P.F."/>
            <person name="Fidler A.E."/>
            <person name="Prosdocimi F."/>
        </authorList>
    </citation>
    <scope>NUCLEOTIDE SEQUENCE [LARGE SCALE GENOMIC DNA]</scope>
</reference>
<sequence>MESSHGNTSKRLRKEKKLGYISYIAPVHGNGLDLQLPDSVATGTADATVSSATLRRTMYITEATHNKIWSHTHSNVLTNVKKFSQRNFGPMADTSLNGQEQIPSKMAGSDGIAPV</sequence>
<dbReference type="Proteomes" id="UP000233556">
    <property type="component" value="Unassembled WGS sequence"/>
</dbReference>
<protein>
    <submittedName>
        <fullName evidence="2">Uncharacterized protein</fullName>
    </submittedName>
</protein>
<accession>A0A2I0UJ15</accession>